<gene>
    <name evidence="2" type="ORF">CIPAW_05G122700</name>
</gene>
<proteinExistence type="predicted"/>
<keyword evidence="3" id="KW-1185">Reference proteome</keyword>
<protein>
    <submittedName>
        <fullName evidence="2">Uncharacterized protein</fullName>
    </submittedName>
</protein>
<sequence length="32" mass="3787">MSNYHLGYIIMIMLMGLKHCVFKISMAMILWP</sequence>
<evidence type="ECO:0000313" key="2">
    <source>
        <dbReference type="EMBL" id="KAG6654104.1"/>
    </source>
</evidence>
<keyword evidence="1" id="KW-0812">Transmembrane</keyword>
<keyword evidence="1" id="KW-0472">Membrane</keyword>
<keyword evidence="1" id="KW-1133">Transmembrane helix</keyword>
<evidence type="ECO:0000256" key="1">
    <source>
        <dbReference type="SAM" id="Phobius"/>
    </source>
</evidence>
<evidence type="ECO:0000313" key="3">
    <source>
        <dbReference type="Proteomes" id="UP000811609"/>
    </source>
</evidence>
<accession>A0A8T1QIT2</accession>
<dbReference type="AlphaFoldDB" id="A0A8T1QIT2"/>
<dbReference type="EMBL" id="CM031813">
    <property type="protein sequence ID" value="KAG6654104.1"/>
    <property type="molecule type" value="Genomic_DNA"/>
</dbReference>
<comment type="caution">
    <text evidence="2">The sequence shown here is derived from an EMBL/GenBank/DDBJ whole genome shotgun (WGS) entry which is preliminary data.</text>
</comment>
<organism evidence="2 3">
    <name type="scientific">Carya illinoinensis</name>
    <name type="common">Pecan</name>
    <dbReference type="NCBI Taxonomy" id="32201"/>
    <lineage>
        <taxon>Eukaryota</taxon>
        <taxon>Viridiplantae</taxon>
        <taxon>Streptophyta</taxon>
        <taxon>Embryophyta</taxon>
        <taxon>Tracheophyta</taxon>
        <taxon>Spermatophyta</taxon>
        <taxon>Magnoliopsida</taxon>
        <taxon>eudicotyledons</taxon>
        <taxon>Gunneridae</taxon>
        <taxon>Pentapetalae</taxon>
        <taxon>rosids</taxon>
        <taxon>fabids</taxon>
        <taxon>Fagales</taxon>
        <taxon>Juglandaceae</taxon>
        <taxon>Carya</taxon>
    </lineage>
</organism>
<name>A0A8T1QIT2_CARIL</name>
<feature type="transmembrane region" description="Helical" evidence="1">
    <location>
        <begin position="6"/>
        <end position="31"/>
    </location>
</feature>
<dbReference type="Proteomes" id="UP000811609">
    <property type="component" value="Chromosome 5"/>
</dbReference>
<reference evidence="2" key="1">
    <citation type="submission" date="2020-12" db="EMBL/GenBank/DDBJ databases">
        <title>WGS assembly of Carya illinoinensis cv. Pawnee.</title>
        <authorList>
            <person name="Platts A."/>
            <person name="Shu S."/>
            <person name="Wright S."/>
            <person name="Barry K."/>
            <person name="Edger P."/>
            <person name="Pires J.C."/>
            <person name="Schmutz J."/>
        </authorList>
    </citation>
    <scope>NUCLEOTIDE SEQUENCE</scope>
    <source>
        <tissue evidence="2">Leaf</tissue>
    </source>
</reference>